<proteinExistence type="predicted"/>
<feature type="domain" description="TraG N-terminal Proteobacteria" evidence="2">
    <location>
        <begin position="10"/>
        <end position="484"/>
    </location>
</feature>
<feature type="transmembrane region" description="Helical" evidence="1">
    <location>
        <begin position="358"/>
        <end position="381"/>
    </location>
</feature>
<dbReference type="AlphaFoldDB" id="A0A7Y7YIH1"/>
<evidence type="ECO:0000256" key="1">
    <source>
        <dbReference type="SAM" id="Phobius"/>
    </source>
</evidence>
<protein>
    <submittedName>
        <fullName evidence="3">Conjugal transfer protein TraG N-terminal domain-containing protein</fullName>
    </submittedName>
</protein>
<feature type="transmembrane region" description="Helical" evidence="1">
    <location>
        <begin position="442"/>
        <end position="460"/>
    </location>
</feature>
<sequence>MTLYTNDYLEYYLTLVGWLVGNGIWNVLMESGLFAIPFVVIMLQEWLKARQEGGDGDRALAASASIEHRLWLATAVILFAGVPFIQLDLSTLQFDKSRSEQCQYLQPDPQDTGWGRSFTTLNDQSAKVPVWWFFVHSMSKAVSGAAVAAIPCGTDLRQMRMQVNNTRLNDPLLGQEVADFTNDCYGYARAKLFMNRPTLGEEMTNDINWIGSRYFLEQSGYYDTYHSKTPRAEWPYDPDRDMGLAQVSNGGGYPTCNQWWNDGDKGLRNRLLAEVDSSLLERFARWASFASQDEVNDSIIRQVVSPSSQRMTQGNVYTDYGGRIGASIPDAAIRVTGAVGTTMGSLANLPAMDVVRQALPMVMAALKMALVICIPLVLVFGSYDLKAAITISVIQFAMIFVDFWFQLARWIDSTIFDTLYGFTSPHANLNPLMGLNNQQADFLLNIVMGAMFLLMPSFWMTSLTWVGLQSGQILRGLAEGTNSAQQLGGQGKGIVQKASKKLIAKYKQT</sequence>
<organism evidence="3 4">
    <name type="scientific">Pseudomonas gingeri</name>
    <dbReference type="NCBI Taxonomy" id="117681"/>
    <lineage>
        <taxon>Bacteria</taxon>
        <taxon>Pseudomonadati</taxon>
        <taxon>Pseudomonadota</taxon>
        <taxon>Gammaproteobacteria</taxon>
        <taxon>Pseudomonadales</taxon>
        <taxon>Pseudomonadaceae</taxon>
        <taxon>Pseudomonas</taxon>
    </lineage>
</organism>
<feature type="transmembrane region" description="Helical" evidence="1">
    <location>
        <begin position="23"/>
        <end position="43"/>
    </location>
</feature>
<dbReference type="Pfam" id="PF07916">
    <property type="entry name" value="TraG_N"/>
    <property type="match status" value="1"/>
</dbReference>
<keyword evidence="1" id="KW-0812">Transmembrane</keyword>
<gene>
    <name evidence="3" type="ORF">HX876_32735</name>
</gene>
<evidence type="ECO:0000313" key="4">
    <source>
        <dbReference type="Proteomes" id="UP000520592"/>
    </source>
</evidence>
<keyword evidence="1" id="KW-0472">Membrane</keyword>
<feature type="transmembrane region" description="Helical" evidence="1">
    <location>
        <begin position="70"/>
        <end position="87"/>
    </location>
</feature>
<comment type="caution">
    <text evidence="3">The sequence shown here is derived from an EMBL/GenBank/DDBJ whole genome shotgun (WGS) entry which is preliminary data.</text>
</comment>
<dbReference type="EMBL" id="JACAQD010000054">
    <property type="protein sequence ID" value="NWC37127.1"/>
    <property type="molecule type" value="Genomic_DNA"/>
</dbReference>
<accession>A0A7Y7YIH1</accession>
<evidence type="ECO:0000313" key="3">
    <source>
        <dbReference type="EMBL" id="NWC37127.1"/>
    </source>
</evidence>
<keyword evidence="1" id="KW-1133">Transmembrane helix</keyword>
<evidence type="ECO:0000259" key="2">
    <source>
        <dbReference type="Pfam" id="PF07916"/>
    </source>
</evidence>
<dbReference type="InterPro" id="IPR012931">
    <property type="entry name" value="TraG_N_Proteobacteria"/>
</dbReference>
<dbReference type="RefSeq" id="WP_177063838.1">
    <property type="nucleotide sequence ID" value="NZ_JACAPS010000107.1"/>
</dbReference>
<feature type="transmembrane region" description="Helical" evidence="1">
    <location>
        <begin position="387"/>
        <end position="405"/>
    </location>
</feature>
<name>A0A7Y7YIH1_9PSED</name>
<dbReference type="Proteomes" id="UP000520592">
    <property type="component" value="Unassembled WGS sequence"/>
</dbReference>
<reference evidence="3 4" key="1">
    <citation type="submission" date="2020-04" db="EMBL/GenBank/DDBJ databases">
        <title>Molecular characterization of pseudomonads from Agaricus bisporus reveal novel blotch 2 pathogens in Western Europe.</title>
        <authorList>
            <person name="Taparia T."/>
            <person name="Krijger M."/>
            <person name="Haynes E."/>
            <person name="Elpinstone J.G."/>
            <person name="Noble R."/>
            <person name="Van Der Wolf J."/>
        </authorList>
    </citation>
    <scope>NUCLEOTIDE SEQUENCE [LARGE SCALE GENOMIC DNA]</scope>
    <source>
        <strain evidence="3 4">IPO3737</strain>
    </source>
</reference>